<comment type="caution">
    <text evidence="3">The sequence shown here is derived from an EMBL/GenBank/DDBJ whole genome shotgun (WGS) entry which is preliminary data.</text>
</comment>
<evidence type="ECO:0000313" key="4">
    <source>
        <dbReference type="Proteomes" id="UP001500121"/>
    </source>
</evidence>
<dbReference type="RefSeq" id="WP_425550582.1">
    <property type="nucleotide sequence ID" value="NZ_BAABLP010000001.1"/>
</dbReference>
<dbReference type="InterPro" id="IPR004013">
    <property type="entry name" value="PHP_dom"/>
</dbReference>
<dbReference type="PANTHER" id="PTHR42924">
    <property type="entry name" value="EXONUCLEASE"/>
    <property type="match status" value="1"/>
</dbReference>
<dbReference type="PANTHER" id="PTHR42924:SF3">
    <property type="entry name" value="POLYMERASE_HISTIDINOL PHOSPHATASE N-TERMINAL DOMAIN-CONTAINING PROTEIN"/>
    <property type="match status" value="1"/>
</dbReference>
<name>A0ABP8YSS4_9MICO</name>
<dbReference type="SMART" id="SM00481">
    <property type="entry name" value="POLIIIAc"/>
    <property type="match status" value="1"/>
</dbReference>
<dbReference type="Pfam" id="PF02811">
    <property type="entry name" value="PHP"/>
    <property type="match status" value="1"/>
</dbReference>
<dbReference type="EMBL" id="BAABLP010000001">
    <property type="protein sequence ID" value="GAA4736924.1"/>
    <property type="molecule type" value="Genomic_DNA"/>
</dbReference>
<sequence length="285" mass="29578">MAVRGRFDLHTHSTVSDGTQPPGGVVAEAALAGLAGLALTDHDSTAGWADAIATARETGVGLVPGIELSTRTGWRSVHVLGYLVDPQDSGLLAETERIRIARRDRARRIVDAIAADYPVTWDDVLAQTAQGATVGRPHIADALVALGIEPDRSAAFAGVLHPRRGYVEPHYAPTPAAGVALIRSAGGVPVLAHPGATRADWVIPAEDVAELVEAGLFGIEADHPENTPDGGRVAARLAARFSLPVTGSSDYHGSGKPNRIGQRTTAPEVVDAILEQGTGTVPVLP</sequence>
<protein>
    <submittedName>
        <fullName evidence="3">PHP domain-containing protein</fullName>
    </submittedName>
</protein>
<dbReference type="InterPro" id="IPR003141">
    <property type="entry name" value="Pol/His_phosphatase_N"/>
</dbReference>
<accession>A0ABP8YSS4</accession>
<evidence type="ECO:0000259" key="2">
    <source>
        <dbReference type="SMART" id="SM00481"/>
    </source>
</evidence>
<dbReference type="CDD" id="cd07438">
    <property type="entry name" value="PHP_HisPPase_AMP"/>
    <property type="match status" value="1"/>
</dbReference>
<feature type="region of interest" description="Disordered" evidence="1">
    <location>
        <begin position="1"/>
        <end position="21"/>
    </location>
</feature>
<evidence type="ECO:0000313" key="3">
    <source>
        <dbReference type="EMBL" id="GAA4736924.1"/>
    </source>
</evidence>
<dbReference type="Gene3D" id="1.10.150.650">
    <property type="match status" value="1"/>
</dbReference>
<keyword evidence="4" id="KW-1185">Reference proteome</keyword>
<gene>
    <name evidence="3" type="ORF">GCM10025783_03990</name>
</gene>
<dbReference type="Gene3D" id="3.20.20.140">
    <property type="entry name" value="Metal-dependent hydrolases"/>
    <property type="match status" value="1"/>
</dbReference>
<feature type="compositionally biased region" description="Basic and acidic residues" evidence="1">
    <location>
        <begin position="1"/>
        <end position="11"/>
    </location>
</feature>
<organism evidence="3 4">
    <name type="scientific">Amnibacterium soli</name>
    <dbReference type="NCBI Taxonomy" id="1282736"/>
    <lineage>
        <taxon>Bacteria</taxon>
        <taxon>Bacillati</taxon>
        <taxon>Actinomycetota</taxon>
        <taxon>Actinomycetes</taxon>
        <taxon>Micrococcales</taxon>
        <taxon>Microbacteriaceae</taxon>
        <taxon>Amnibacterium</taxon>
    </lineage>
</organism>
<dbReference type="Proteomes" id="UP001500121">
    <property type="component" value="Unassembled WGS sequence"/>
</dbReference>
<reference evidence="4" key="1">
    <citation type="journal article" date="2019" name="Int. J. Syst. Evol. Microbiol.">
        <title>The Global Catalogue of Microorganisms (GCM) 10K type strain sequencing project: providing services to taxonomists for standard genome sequencing and annotation.</title>
        <authorList>
            <consortium name="The Broad Institute Genomics Platform"/>
            <consortium name="The Broad Institute Genome Sequencing Center for Infectious Disease"/>
            <person name="Wu L."/>
            <person name="Ma J."/>
        </authorList>
    </citation>
    <scope>NUCLEOTIDE SEQUENCE [LARGE SCALE GENOMIC DNA]</scope>
    <source>
        <strain evidence="4">JCM 19015</strain>
    </source>
</reference>
<dbReference type="SUPFAM" id="SSF89550">
    <property type="entry name" value="PHP domain-like"/>
    <property type="match status" value="1"/>
</dbReference>
<proteinExistence type="predicted"/>
<evidence type="ECO:0000256" key="1">
    <source>
        <dbReference type="SAM" id="MobiDB-lite"/>
    </source>
</evidence>
<feature type="domain" description="Polymerase/histidinol phosphatase N-terminal" evidence="2">
    <location>
        <begin position="7"/>
        <end position="72"/>
    </location>
</feature>
<dbReference type="InterPro" id="IPR016195">
    <property type="entry name" value="Pol/histidinol_Pase-like"/>
</dbReference>
<dbReference type="InterPro" id="IPR052018">
    <property type="entry name" value="PHP_domain"/>
</dbReference>